<dbReference type="InterPro" id="IPR036249">
    <property type="entry name" value="Thioredoxin-like_sf"/>
</dbReference>
<dbReference type="SFLD" id="SFLDG01151">
    <property type="entry name" value="Main.2:_Nu-like"/>
    <property type="match status" value="1"/>
</dbReference>
<dbReference type="CDD" id="cd03048">
    <property type="entry name" value="GST_N_Ure2p_like"/>
    <property type="match status" value="1"/>
</dbReference>
<dbReference type="InterPro" id="IPR040079">
    <property type="entry name" value="Glutathione_S-Trfase"/>
</dbReference>
<dbReference type="SUPFAM" id="SSF52833">
    <property type="entry name" value="Thioredoxin-like"/>
    <property type="match status" value="1"/>
</dbReference>
<dbReference type="Pfam" id="PF00043">
    <property type="entry name" value="GST_C"/>
    <property type="match status" value="1"/>
</dbReference>
<dbReference type="Pfam" id="PF13409">
    <property type="entry name" value="GST_N_2"/>
    <property type="match status" value="1"/>
</dbReference>
<dbReference type="SFLD" id="SFLDG00358">
    <property type="entry name" value="Main_(cytGST)"/>
    <property type="match status" value="1"/>
</dbReference>
<dbReference type="InterPro" id="IPR004046">
    <property type="entry name" value="GST_C"/>
</dbReference>
<dbReference type="SFLD" id="SFLDS00019">
    <property type="entry name" value="Glutathione_Transferase_(cytos"/>
    <property type="match status" value="1"/>
</dbReference>
<dbReference type="PROSITE" id="PS50404">
    <property type="entry name" value="GST_NTER"/>
    <property type="match status" value="1"/>
</dbReference>
<dbReference type="SUPFAM" id="SSF47616">
    <property type="entry name" value="GST C-terminal domain-like"/>
    <property type="match status" value="1"/>
</dbReference>
<proteinExistence type="predicted"/>
<sequence length="250" mass="28065">MSEKLVLHGMQSPNVVKVILMLEECGLDYELRHTAVFAQAQFEPEFLALNPLGKVPVLEDPKLGQNGKMGALFESGAILLWLAEREGKFLPTAQPQRAEVMQWLMVQMANYGPMLGQVNHFNIAPPETAPYAKARYAAVAAKLNRLLDERLQSREWIAGDAYSIADMATQPWAWYVERHGFDPADYPALIAWREKIAARPASQRAMARVAEAFDEVANATRKQASRADLDRFFGRTETVPETDFTAVQQM</sequence>
<dbReference type="Gene3D" id="1.20.1050.10">
    <property type="match status" value="1"/>
</dbReference>
<evidence type="ECO:0000259" key="1">
    <source>
        <dbReference type="PROSITE" id="PS50404"/>
    </source>
</evidence>
<dbReference type="Gene3D" id="3.40.30.10">
    <property type="entry name" value="Glutaredoxin"/>
    <property type="match status" value="1"/>
</dbReference>
<name>A0ABU8RUH5_9SPHN</name>
<dbReference type="PANTHER" id="PTHR44051:SF8">
    <property type="entry name" value="GLUTATHIONE S-TRANSFERASE GSTA"/>
    <property type="match status" value="1"/>
</dbReference>
<dbReference type="PROSITE" id="PS50405">
    <property type="entry name" value="GST_CTER"/>
    <property type="match status" value="1"/>
</dbReference>
<gene>
    <name evidence="3" type="ORF">WG901_08880</name>
</gene>
<evidence type="ECO:0000313" key="4">
    <source>
        <dbReference type="Proteomes" id="UP001361239"/>
    </source>
</evidence>
<evidence type="ECO:0000259" key="2">
    <source>
        <dbReference type="PROSITE" id="PS50405"/>
    </source>
</evidence>
<dbReference type="Proteomes" id="UP001361239">
    <property type="component" value="Unassembled WGS sequence"/>
</dbReference>
<feature type="domain" description="GST N-terminal" evidence="1">
    <location>
        <begin position="2"/>
        <end position="90"/>
    </location>
</feature>
<dbReference type="EMBL" id="JBBHJZ010000002">
    <property type="protein sequence ID" value="MEJ5976745.1"/>
    <property type="molecule type" value="Genomic_DNA"/>
</dbReference>
<feature type="domain" description="GST C-terminal" evidence="2">
    <location>
        <begin position="93"/>
        <end position="213"/>
    </location>
</feature>
<dbReference type="InterPro" id="IPR004045">
    <property type="entry name" value="Glutathione_S-Trfase_N"/>
</dbReference>
<reference evidence="3 4" key="1">
    <citation type="submission" date="2024-03" db="EMBL/GenBank/DDBJ databases">
        <authorList>
            <person name="Jo J.-H."/>
        </authorList>
    </citation>
    <scope>NUCLEOTIDE SEQUENCE [LARGE SCALE GENOMIC DNA]</scope>
    <source>
        <strain evidence="3 4">PS1R-30</strain>
    </source>
</reference>
<organism evidence="3 4">
    <name type="scientific">Novosphingobium anseongense</name>
    <dbReference type="NCBI Taxonomy" id="3133436"/>
    <lineage>
        <taxon>Bacteria</taxon>
        <taxon>Pseudomonadati</taxon>
        <taxon>Pseudomonadota</taxon>
        <taxon>Alphaproteobacteria</taxon>
        <taxon>Sphingomonadales</taxon>
        <taxon>Sphingomonadaceae</taxon>
        <taxon>Novosphingobium</taxon>
    </lineage>
</organism>
<dbReference type="InterPro" id="IPR010987">
    <property type="entry name" value="Glutathione-S-Trfase_C-like"/>
</dbReference>
<keyword evidence="4" id="KW-1185">Reference proteome</keyword>
<evidence type="ECO:0000313" key="3">
    <source>
        <dbReference type="EMBL" id="MEJ5976745.1"/>
    </source>
</evidence>
<accession>A0ABU8RUH5</accession>
<dbReference type="InterPro" id="IPR036282">
    <property type="entry name" value="Glutathione-S-Trfase_C_sf"/>
</dbReference>
<protein>
    <submittedName>
        <fullName evidence="3">Glutathione S-transferase N-terminal domain-containing protein</fullName>
    </submittedName>
</protein>
<dbReference type="PANTHER" id="PTHR44051">
    <property type="entry name" value="GLUTATHIONE S-TRANSFERASE-RELATED"/>
    <property type="match status" value="1"/>
</dbReference>
<dbReference type="RefSeq" id="WP_339586707.1">
    <property type="nucleotide sequence ID" value="NZ_JBBHJZ010000002.1"/>
</dbReference>
<comment type="caution">
    <text evidence="3">The sequence shown here is derived from an EMBL/GenBank/DDBJ whole genome shotgun (WGS) entry which is preliminary data.</text>
</comment>